<dbReference type="PROSITE" id="PS01081">
    <property type="entry name" value="HTH_TETR_1"/>
    <property type="match status" value="1"/>
</dbReference>
<keyword evidence="7" id="KW-1185">Reference proteome</keyword>
<dbReference type="AlphaFoldDB" id="A0A562PX67"/>
<evidence type="ECO:0000256" key="3">
    <source>
        <dbReference type="ARBA" id="ARBA00023163"/>
    </source>
</evidence>
<keyword evidence="3" id="KW-0804">Transcription</keyword>
<dbReference type="Proteomes" id="UP000316905">
    <property type="component" value="Unassembled WGS sequence"/>
</dbReference>
<reference evidence="6 7" key="1">
    <citation type="journal article" date="2015" name="Stand. Genomic Sci.">
        <title>Genomic Encyclopedia of Bacterial and Archaeal Type Strains, Phase III: the genomes of soil and plant-associated and newly described type strains.</title>
        <authorList>
            <person name="Whitman W.B."/>
            <person name="Woyke T."/>
            <person name="Klenk H.P."/>
            <person name="Zhou Y."/>
            <person name="Lilburn T.G."/>
            <person name="Beck B.J."/>
            <person name="De Vos P."/>
            <person name="Vandamme P."/>
            <person name="Eisen J.A."/>
            <person name="Garrity G."/>
            <person name="Hugenholtz P."/>
            <person name="Kyrpides N.C."/>
        </authorList>
    </citation>
    <scope>NUCLEOTIDE SEQUENCE [LARGE SCALE GENOMIC DNA]</scope>
    <source>
        <strain evidence="6 7">CGMCC 1.6858</strain>
    </source>
</reference>
<dbReference type="Gene3D" id="1.10.357.10">
    <property type="entry name" value="Tetracycline Repressor, domain 2"/>
    <property type="match status" value="1"/>
</dbReference>
<dbReference type="OrthoDB" id="9798857at2"/>
<keyword evidence="1" id="KW-0805">Transcription regulation</keyword>
<dbReference type="InterPro" id="IPR036271">
    <property type="entry name" value="Tet_transcr_reg_TetR-rel_C_sf"/>
</dbReference>
<organism evidence="6 7">
    <name type="scientific">Pseudomonas duriflava</name>
    <dbReference type="NCBI Taxonomy" id="459528"/>
    <lineage>
        <taxon>Bacteria</taxon>
        <taxon>Pseudomonadati</taxon>
        <taxon>Pseudomonadota</taxon>
        <taxon>Gammaproteobacteria</taxon>
        <taxon>Pseudomonadales</taxon>
        <taxon>Pseudomonadaceae</taxon>
        <taxon>Pseudomonas</taxon>
    </lineage>
</organism>
<evidence type="ECO:0000256" key="2">
    <source>
        <dbReference type="ARBA" id="ARBA00023125"/>
    </source>
</evidence>
<protein>
    <submittedName>
        <fullName evidence="6">TetR family transcriptional regulator</fullName>
    </submittedName>
</protein>
<dbReference type="RefSeq" id="WP_145145311.1">
    <property type="nucleotide sequence ID" value="NZ_VLKY01000019.1"/>
</dbReference>
<dbReference type="PRINTS" id="PR00455">
    <property type="entry name" value="HTHTETR"/>
</dbReference>
<proteinExistence type="predicted"/>
<dbReference type="PROSITE" id="PS50977">
    <property type="entry name" value="HTH_TETR_2"/>
    <property type="match status" value="1"/>
</dbReference>
<dbReference type="PANTHER" id="PTHR47506">
    <property type="entry name" value="TRANSCRIPTIONAL REGULATORY PROTEIN"/>
    <property type="match status" value="1"/>
</dbReference>
<dbReference type="InterPro" id="IPR023772">
    <property type="entry name" value="DNA-bd_HTH_TetR-type_CS"/>
</dbReference>
<feature type="domain" description="HTH tetR-type" evidence="5">
    <location>
        <begin position="9"/>
        <end position="69"/>
    </location>
</feature>
<dbReference type="PANTHER" id="PTHR47506:SF7">
    <property type="entry name" value="TRANSCRIPTIONAL REGULATORY PROTEIN"/>
    <property type="match status" value="1"/>
</dbReference>
<evidence type="ECO:0000313" key="6">
    <source>
        <dbReference type="EMBL" id="TWI48983.1"/>
    </source>
</evidence>
<dbReference type="InterPro" id="IPR009057">
    <property type="entry name" value="Homeodomain-like_sf"/>
</dbReference>
<evidence type="ECO:0000313" key="7">
    <source>
        <dbReference type="Proteomes" id="UP000316905"/>
    </source>
</evidence>
<dbReference type="SUPFAM" id="SSF48498">
    <property type="entry name" value="Tetracyclin repressor-like, C-terminal domain"/>
    <property type="match status" value="1"/>
</dbReference>
<dbReference type="InterPro" id="IPR001647">
    <property type="entry name" value="HTH_TetR"/>
</dbReference>
<gene>
    <name evidence="6" type="ORF">IQ22_04117</name>
</gene>
<evidence type="ECO:0000256" key="4">
    <source>
        <dbReference type="PROSITE-ProRule" id="PRU00335"/>
    </source>
</evidence>
<dbReference type="SUPFAM" id="SSF46689">
    <property type="entry name" value="Homeodomain-like"/>
    <property type="match status" value="1"/>
</dbReference>
<dbReference type="Gene3D" id="1.10.10.60">
    <property type="entry name" value="Homeodomain-like"/>
    <property type="match status" value="1"/>
</dbReference>
<evidence type="ECO:0000259" key="5">
    <source>
        <dbReference type="PROSITE" id="PS50977"/>
    </source>
</evidence>
<evidence type="ECO:0000256" key="1">
    <source>
        <dbReference type="ARBA" id="ARBA00023015"/>
    </source>
</evidence>
<name>A0A562PX67_9PSED</name>
<dbReference type="GO" id="GO:0003677">
    <property type="term" value="F:DNA binding"/>
    <property type="evidence" value="ECO:0007669"/>
    <property type="project" value="UniProtKB-UniRule"/>
</dbReference>
<sequence>MPWPTTQRAQTRQRILDSSARLFALYGYDAVSIDMVMKEAELTRGAFYHHFTSKADLYERTLHSAAIQGGQLLEKAGAEGLEGIVREYLQMDHRSGEYMHCPLAFMINDCARQDGFIQESYTQIFSSFVARLEEALTASPTDNKREQALRMATTMIGGVALARAVNDELLAEQILLACQGQCLELLATDA</sequence>
<accession>A0A562PX67</accession>
<keyword evidence="2 4" id="KW-0238">DNA-binding</keyword>
<dbReference type="EMBL" id="VLKY01000019">
    <property type="protein sequence ID" value="TWI48983.1"/>
    <property type="molecule type" value="Genomic_DNA"/>
</dbReference>
<dbReference type="Pfam" id="PF00440">
    <property type="entry name" value="TetR_N"/>
    <property type="match status" value="1"/>
</dbReference>
<feature type="DNA-binding region" description="H-T-H motif" evidence="4">
    <location>
        <begin position="32"/>
        <end position="51"/>
    </location>
</feature>
<comment type="caution">
    <text evidence="6">The sequence shown here is derived from an EMBL/GenBank/DDBJ whole genome shotgun (WGS) entry which is preliminary data.</text>
</comment>